<feature type="transmembrane region" description="Helical" evidence="2">
    <location>
        <begin position="907"/>
        <end position="928"/>
    </location>
</feature>
<sequence length="1781" mass="199957">MVGIKVRPSASHDQPRRQTVISQVSGVYHKTKSCWNQFQIGHRECYSIERMLALRDYYEQTSLLRVILVCLLTPLPAFTVAILIECIPLASPSDGWRANYAFYIRLFLSSFPMAIGGVLQVKQVIPPGIISTKATIGIGIGTASGYVVCALSLAAWWEFPVPFGYVVMVGPFVFFFMMSFGLAIRLFAMNSALRQQIIPQLSVLATQGLLAGCYPPYFAAFRQLSGLQQTAFVLVMPFIKTLNKQYTARRCAHLQEYIGPMIIFSVDVCNVLYTVICMQTAVSSLTTLFMVISDIFFIIIAIHSVYYPNNRSLLKDKNYLQTLPGMMLQVYRSVDSFEDPIRVCAPFSLPLFGDSKQLISELCNESKNAAPSTTASYSISSVVPVAFRRQSSLSDIRYFARNLKDDADLTPAFVSSKRRASITSVPMSRPPNVEVSRRCVSLVAATSERVLSPIFDRHLRSKNAVQEIQDALRVLFHSEYIMLSEYVECVLPVLYATYLAILHHLPTAEYYPHMRSVTTDKLIVILENMALYGLVELASFIGVGLLLKRKLGFSPLYQVAFVLETQAQTLQSLLFVWVLCVLQFTLVHNARSYRRVFYVTSLFPYRSSCLHLRSGKMGLSSKVHPVALEKPQLVVVAVDTFDRAIQAAGDYWNHLQVGHRGRYSVQRLLSLRDYCERTSPIRVFLVCTMSLVPSFIMAMLVECIPLKPPDEGWKANYAFWIRLYVSSLPTAFGAVFQVKEVIEPGVISRTGVLITGIGSCTCYVALTMLIAVVWKFPIPFGYVLTVAPFVFFYMVFFILSIGPGVLRKSPKLRHQLKSQMTVIAAQGVLAIAYPTFSAVFNQLSATQQSIFIFVLPLIKFVVKQVIAKASAHLRECVGLIVVFSVDVCNVLYVVVCMQTAISPVTTTVMITSDAFFVILALRSIYYQLDSTQGRLQSMNSSKVNYLDDLLVLMRDIFRETNGTPVPIRVCAPLALPMSIESTRYLNDILKSRRRNAHDVESFTFLPIAPTATTSTQSMRCSLDRQHDQGELDWAVLNATLAQVTTTNSQRVLPARHSTDKLVSGPQLPMTVPSRTSTQRTEPRSKRRITVTSSGQDTSVQDVQNALQTLFHSEYVVMGEYIECAIPVLYSVYLTFLYHLPTAAYYPHTRCLTPEKFARAVMNLLLYSLVEFASFTGLSIVLRRKFGFSPLYQLAFVLETQVATLQGHLFLWISVILQMTLVHNGIYSNIAASWRRIQIGHREHYSVERVLAFRDYCDRTSLFRAFAVCILTPVPAASAMLLIECIPLKDPELGWRTSWTMFVRVFITAIFVGGGIVFLTRAIIEEGKISLSRAIGITIIAATLYTGLGCLLASMWRFPIPFGIVLLVCPFVSIIVNLIVLSIDRNELKTNQKLRKQLIGHIIGSSAQSLLVVAYPTFNAVFLQLSGLEQAVFMLVLPVIKFITKQIIAKVATYLQDYIGTVIIFSVDVFNVLYVAICMQTARSLLTTVLVMSTDVFHIILALRSIYNHTNWIRQQNEDKENYIDRLLSYLDKFKPTTTPYTGPIRLLMPYKLPLSDTSKDFLLALDQKWSSTTPTANTQQEMACITSPTLAFGPSTQLVPSQLASQNLSVPVLSNSQRSTHRSIGVTVSRGRLERSIQEGLKVLFHCEYVILSEYIECMLPIVYAGYLAGLYHLPTAAYYPFTKSLTPAKLTSTLIQLVMYGSLEFVSFVGLHVMLRKRLGFSPVYQLAFVLETHAVILQSLLFIWILFIVQLTLVHAGNQQNAVMVYNYLHFPCVLRCRS</sequence>
<gene>
    <name evidence="3" type="ORF">AM587_10007707</name>
</gene>
<feature type="transmembrane region" description="Helical" evidence="2">
    <location>
        <begin position="1335"/>
        <end position="1355"/>
    </location>
</feature>
<feature type="transmembrane region" description="Helical" evidence="2">
    <location>
        <begin position="780"/>
        <end position="801"/>
    </location>
</feature>
<name>A0A0W8CCU8_PHYNI</name>
<protein>
    <submittedName>
        <fullName evidence="3">Uncharacterized protein</fullName>
    </submittedName>
</protein>
<feature type="transmembrane region" description="Helical" evidence="2">
    <location>
        <begin position="1694"/>
        <end position="1716"/>
    </location>
</feature>
<accession>A0A0W8CCU8</accession>
<feature type="transmembrane region" description="Helical" evidence="2">
    <location>
        <begin position="1361"/>
        <end position="1382"/>
    </location>
</feature>
<evidence type="ECO:0000256" key="1">
    <source>
        <dbReference type="SAM" id="MobiDB-lite"/>
    </source>
</evidence>
<feature type="transmembrane region" description="Helical" evidence="2">
    <location>
        <begin position="522"/>
        <end position="547"/>
    </location>
</feature>
<dbReference type="STRING" id="4790.A0A0W8CCU8"/>
<evidence type="ECO:0000313" key="4">
    <source>
        <dbReference type="Proteomes" id="UP000052943"/>
    </source>
</evidence>
<feature type="transmembrane region" description="Helical" evidence="2">
    <location>
        <begin position="681"/>
        <end position="701"/>
    </location>
</feature>
<dbReference type="Proteomes" id="UP000052943">
    <property type="component" value="Unassembled WGS sequence"/>
</dbReference>
<feature type="transmembrane region" description="Helical" evidence="2">
    <location>
        <begin position="1397"/>
        <end position="1414"/>
    </location>
</feature>
<proteinExistence type="predicted"/>
<feature type="transmembrane region" description="Helical" evidence="2">
    <location>
        <begin position="822"/>
        <end position="843"/>
    </location>
</feature>
<dbReference type="EMBL" id="LNFO01003903">
    <property type="protein sequence ID" value="KUF81935.1"/>
    <property type="molecule type" value="Genomic_DNA"/>
</dbReference>
<feature type="transmembrane region" description="Helical" evidence="2">
    <location>
        <begin position="1728"/>
        <end position="1751"/>
    </location>
</feature>
<feature type="transmembrane region" description="Helical" evidence="2">
    <location>
        <begin position="288"/>
        <end position="307"/>
    </location>
</feature>
<feature type="transmembrane region" description="Helical" evidence="2">
    <location>
        <begin position="1662"/>
        <end position="1682"/>
    </location>
</feature>
<feature type="region of interest" description="Disordered" evidence="1">
    <location>
        <begin position="1052"/>
        <end position="1094"/>
    </location>
</feature>
<feature type="transmembrane region" description="Helical" evidence="2">
    <location>
        <begin position="1302"/>
        <end position="1323"/>
    </location>
</feature>
<feature type="transmembrane region" description="Helical" evidence="2">
    <location>
        <begin position="849"/>
        <end position="866"/>
    </location>
</feature>
<evidence type="ECO:0000256" key="2">
    <source>
        <dbReference type="SAM" id="Phobius"/>
    </source>
</evidence>
<feature type="transmembrane region" description="Helical" evidence="2">
    <location>
        <begin position="567"/>
        <end position="587"/>
    </location>
</feature>
<feature type="transmembrane region" description="Helical" evidence="2">
    <location>
        <begin position="1163"/>
        <end position="1181"/>
    </location>
</feature>
<feature type="transmembrane region" description="Helical" evidence="2">
    <location>
        <begin position="1488"/>
        <end position="1506"/>
    </location>
</feature>
<keyword evidence="2" id="KW-0472">Membrane</keyword>
<feature type="transmembrane region" description="Helical" evidence="2">
    <location>
        <begin position="1261"/>
        <end position="1282"/>
    </location>
</feature>
<feature type="transmembrane region" description="Helical" evidence="2">
    <location>
        <begin position="134"/>
        <end position="157"/>
    </location>
</feature>
<keyword evidence="2" id="KW-0812">Transmembrane</keyword>
<feature type="transmembrane region" description="Helical" evidence="2">
    <location>
        <begin position="750"/>
        <end position="774"/>
    </location>
</feature>
<evidence type="ECO:0000313" key="3">
    <source>
        <dbReference type="EMBL" id="KUF81935.1"/>
    </source>
</evidence>
<feature type="transmembrane region" description="Helical" evidence="2">
    <location>
        <begin position="878"/>
        <end position="901"/>
    </location>
</feature>
<comment type="caution">
    <text evidence="3">The sequence shown here is derived from an EMBL/GenBank/DDBJ whole genome shotgun (WGS) entry which is preliminary data.</text>
</comment>
<organism evidence="3 4">
    <name type="scientific">Phytophthora nicotianae</name>
    <name type="common">Potato buckeye rot agent</name>
    <name type="synonym">Phytophthora parasitica</name>
    <dbReference type="NCBI Taxonomy" id="4792"/>
    <lineage>
        <taxon>Eukaryota</taxon>
        <taxon>Sar</taxon>
        <taxon>Stramenopiles</taxon>
        <taxon>Oomycota</taxon>
        <taxon>Peronosporomycetes</taxon>
        <taxon>Peronosporales</taxon>
        <taxon>Peronosporaceae</taxon>
        <taxon>Phytophthora</taxon>
    </lineage>
</organism>
<feature type="transmembrane region" description="Helical" evidence="2">
    <location>
        <begin position="102"/>
        <end position="122"/>
    </location>
</feature>
<feature type="transmembrane region" description="Helical" evidence="2">
    <location>
        <begin position="721"/>
        <end position="738"/>
    </location>
</feature>
<dbReference type="OrthoDB" id="123675at2759"/>
<feature type="transmembrane region" description="Helical" evidence="2">
    <location>
        <begin position="1454"/>
        <end position="1476"/>
    </location>
</feature>
<feature type="transmembrane region" description="Helical" evidence="2">
    <location>
        <begin position="63"/>
        <end position="90"/>
    </location>
</feature>
<feature type="transmembrane region" description="Helical" evidence="2">
    <location>
        <begin position="1208"/>
        <end position="1226"/>
    </location>
</feature>
<reference evidence="3 4" key="1">
    <citation type="submission" date="2015-11" db="EMBL/GenBank/DDBJ databases">
        <title>Genomes and virulence difference between two physiological races of Phytophthora nicotianae.</title>
        <authorList>
            <person name="Liu H."/>
            <person name="Ma X."/>
            <person name="Yu H."/>
            <person name="Fang D."/>
            <person name="Li Y."/>
            <person name="Wang X."/>
            <person name="Wang W."/>
            <person name="Dong Y."/>
            <person name="Xiao B."/>
        </authorList>
    </citation>
    <scope>NUCLEOTIDE SEQUENCE [LARGE SCALE GENOMIC DNA]</scope>
    <source>
        <strain evidence="4">race 0</strain>
    </source>
</reference>
<feature type="transmembrane region" description="Helical" evidence="2">
    <location>
        <begin position="163"/>
        <end position="188"/>
    </location>
</feature>
<feature type="transmembrane region" description="Helical" evidence="2">
    <location>
        <begin position="257"/>
        <end position="276"/>
    </location>
</feature>
<keyword evidence="2" id="KW-1133">Transmembrane helix</keyword>